<keyword evidence="3" id="KW-0808">Transferase</keyword>
<evidence type="ECO:0000256" key="5">
    <source>
        <dbReference type="ARBA" id="ARBA00022771"/>
    </source>
</evidence>
<dbReference type="PROSITE" id="PS51466">
    <property type="entry name" value="PINIT"/>
    <property type="match status" value="1"/>
</dbReference>
<keyword evidence="7" id="KW-0862">Zinc</keyword>
<name>A0ABQ0L690_MYCCL</name>
<keyword evidence="6" id="KW-0833">Ubl conjugation pathway</keyword>
<organism evidence="12 13">
    <name type="scientific">Mycena chlorophos</name>
    <name type="common">Agaric fungus</name>
    <name type="synonym">Agaricus chlorophos</name>
    <dbReference type="NCBI Taxonomy" id="658473"/>
    <lineage>
        <taxon>Eukaryota</taxon>
        <taxon>Fungi</taxon>
        <taxon>Dikarya</taxon>
        <taxon>Basidiomycota</taxon>
        <taxon>Agaricomycotina</taxon>
        <taxon>Agaricomycetes</taxon>
        <taxon>Agaricomycetidae</taxon>
        <taxon>Agaricales</taxon>
        <taxon>Marasmiineae</taxon>
        <taxon>Mycenaceae</taxon>
        <taxon>Mycena</taxon>
    </lineage>
</organism>
<evidence type="ECO:0000256" key="3">
    <source>
        <dbReference type="ARBA" id="ARBA00022679"/>
    </source>
</evidence>
<comment type="pathway">
    <text evidence="1">Protein modification; protein sumoylation.</text>
</comment>
<evidence type="ECO:0000313" key="12">
    <source>
        <dbReference type="EMBL" id="GAT46633.1"/>
    </source>
</evidence>
<gene>
    <name evidence="12" type="ORF">MCHLO_04137</name>
</gene>
<dbReference type="PROSITE" id="PS51044">
    <property type="entry name" value="ZF_SP_RING"/>
    <property type="match status" value="1"/>
</dbReference>
<keyword evidence="5 8" id="KW-0863">Zinc-finger</keyword>
<feature type="compositionally biased region" description="Low complexity" evidence="9">
    <location>
        <begin position="108"/>
        <end position="123"/>
    </location>
</feature>
<dbReference type="InterPro" id="IPR023321">
    <property type="entry name" value="PINIT"/>
</dbReference>
<dbReference type="EMBL" id="DF842649">
    <property type="protein sequence ID" value="GAT46633.1"/>
    <property type="molecule type" value="Genomic_DNA"/>
</dbReference>
<comment type="similarity">
    <text evidence="2">Belongs to the PIAS family.</text>
</comment>
<dbReference type="InterPro" id="IPR038654">
    <property type="entry name" value="PINIT_sf"/>
</dbReference>
<evidence type="ECO:0000256" key="9">
    <source>
        <dbReference type="SAM" id="MobiDB-lite"/>
    </source>
</evidence>
<dbReference type="SUPFAM" id="SSF57850">
    <property type="entry name" value="RING/U-box"/>
    <property type="match status" value="1"/>
</dbReference>
<dbReference type="InterPro" id="IPR013083">
    <property type="entry name" value="Znf_RING/FYVE/PHD"/>
</dbReference>
<dbReference type="Gene3D" id="3.30.40.10">
    <property type="entry name" value="Zinc/RING finger domain, C3HC4 (zinc finger)"/>
    <property type="match status" value="1"/>
</dbReference>
<dbReference type="Pfam" id="PF14324">
    <property type="entry name" value="PINIT"/>
    <property type="match status" value="1"/>
</dbReference>
<evidence type="ECO:0000259" key="10">
    <source>
        <dbReference type="PROSITE" id="PS51044"/>
    </source>
</evidence>
<feature type="domain" description="PINIT" evidence="11">
    <location>
        <begin position="122"/>
        <end position="287"/>
    </location>
</feature>
<sequence>MASPRPGNVWDEIHAVANALPLATAANLRQLIITINARTRTHINRTGKKQELVDRITHYFDELKAKNDAMAWKAIKSGVDALNLPVGRRPKSNSSPADSLPPAHSHRTGSSYGSSSSAGPSQFSSFQRPLHNFRFRQSPFFTVNEALTKMHECPESYSSSDRREVTLKFNLDAAQLARVNTPSSGTQVRLFCTSSKFFSPQRPTNPDLPIEFPSTCEVFVNDIQLKNTTLKGMKRVPGTAPPADLGVVGGLRAVDNVVKMIYINHTPQGQQPEFKKFYLVAQLVQTHTVASLVETLKLTRFVSSDNIRRQMLSTMNVDDDILAGTLKLSLKCPLSFARMSFPTRSSKCTHSQCFDAASWYSMMEQTTTWMCPICETKLDWRDLIIDGLVAEILRLTPPNVDDVLLDADGTWRTQDGRYSSARPFDAATEQPIPEFDSDDDY</sequence>
<accession>A0ABQ0L690</accession>
<reference evidence="12" key="1">
    <citation type="submission" date="2014-09" db="EMBL/GenBank/DDBJ databases">
        <title>Genome sequence of the luminous mushroom Mycena chlorophos for searching fungal bioluminescence genes.</title>
        <authorList>
            <person name="Tanaka Y."/>
            <person name="Kasuga D."/>
            <person name="Oba Y."/>
            <person name="Hase S."/>
            <person name="Sato K."/>
            <person name="Oba Y."/>
            <person name="Sakakibara Y."/>
        </authorList>
    </citation>
    <scope>NUCLEOTIDE SEQUENCE</scope>
</reference>
<evidence type="ECO:0000256" key="4">
    <source>
        <dbReference type="ARBA" id="ARBA00022723"/>
    </source>
</evidence>
<feature type="domain" description="SP-RING-type" evidence="10">
    <location>
        <begin position="317"/>
        <end position="402"/>
    </location>
</feature>
<proteinExistence type="inferred from homology"/>
<evidence type="ECO:0000256" key="2">
    <source>
        <dbReference type="ARBA" id="ARBA00005383"/>
    </source>
</evidence>
<evidence type="ECO:0000256" key="8">
    <source>
        <dbReference type="PROSITE-ProRule" id="PRU00452"/>
    </source>
</evidence>
<dbReference type="InterPro" id="IPR004181">
    <property type="entry name" value="Znf_MIZ"/>
</dbReference>
<keyword evidence="13" id="KW-1185">Reference proteome</keyword>
<keyword evidence="4" id="KW-0479">Metal-binding</keyword>
<evidence type="ECO:0000259" key="11">
    <source>
        <dbReference type="PROSITE" id="PS51466"/>
    </source>
</evidence>
<evidence type="ECO:0000256" key="1">
    <source>
        <dbReference type="ARBA" id="ARBA00004718"/>
    </source>
</evidence>
<evidence type="ECO:0000256" key="7">
    <source>
        <dbReference type="ARBA" id="ARBA00022833"/>
    </source>
</evidence>
<evidence type="ECO:0000256" key="6">
    <source>
        <dbReference type="ARBA" id="ARBA00022786"/>
    </source>
</evidence>
<dbReference type="Gene3D" id="2.60.120.780">
    <property type="entry name" value="PINIT domain"/>
    <property type="match status" value="1"/>
</dbReference>
<dbReference type="Pfam" id="PF02891">
    <property type="entry name" value="zf-MIZ"/>
    <property type="match status" value="1"/>
</dbReference>
<dbReference type="PANTHER" id="PTHR10782">
    <property type="entry name" value="ZINC FINGER MIZ DOMAIN-CONTAINING PROTEIN"/>
    <property type="match status" value="1"/>
</dbReference>
<evidence type="ECO:0000313" key="13">
    <source>
        <dbReference type="Proteomes" id="UP000815677"/>
    </source>
</evidence>
<dbReference type="PANTHER" id="PTHR10782:SF4">
    <property type="entry name" value="TONALLI, ISOFORM E"/>
    <property type="match status" value="1"/>
</dbReference>
<feature type="region of interest" description="Disordered" evidence="9">
    <location>
        <begin position="416"/>
        <end position="441"/>
    </location>
</feature>
<feature type="region of interest" description="Disordered" evidence="9">
    <location>
        <begin position="83"/>
        <end position="123"/>
    </location>
</feature>
<dbReference type="Proteomes" id="UP000815677">
    <property type="component" value="Unassembled WGS sequence"/>
</dbReference>
<protein>
    <submittedName>
        <fullName evidence="12">Uncharacterized protein</fullName>
    </submittedName>
</protein>